<dbReference type="EMBL" id="JABCKI010000203">
    <property type="protein sequence ID" value="KAG5651752.1"/>
    <property type="molecule type" value="Genomic_DNA"/>
</dbReference>
<gene>
    <name evidence="1" type="ORF">H0H81_007605</name>
</gene>
<evidence type="ECO:0000313" key="2">
    <source>
        <dbReference type="Proteomes" id="UP000717328"/>
    </source>
</evidence>
<keyword evidence="2" id="KW-1185">Reference proteome</keyword>
<evidence type="ECO:0000313" key="1">
    <source>
        <dbReference type="EMBL" id="KAG5651752.1"/>
    </source>
</evidence>
<dbReference type="AlphaFoldDB" id="A0A9P7GJE9"/>
<dbReference type="OrthoDB" id="1470350at2759"/>
<reference evidence="1" key="2">
    <citation type="submission" date="2021-10" db="EMBL/GenBank/DDBJ databases">
        <title>Phylogenomics reveals ancestral predisposition of the termite-cultivated fungus Termitomyces towards a domesticated lifestyle.</title>
        <authorList>
            <person name="Auxier B."/>
            <person name="Grum-Grzhimaylo A."/>
            <person name="Cardenas M.E."/>
            <person name="Lodge J.D."/>
            <person name="Laessoe T."/>
            <person name="Pedersen O."/>
            <person name="Smith M.E."/>
            <person name="Kuyper T.W."/>
            <person name="Franco-Molano E.A."/>
            <person name="Baroni T.J."/>
            <person name="Aanen D.K."/>
        </authorList>
    </citation>
    <scope>NUCLEOTIDE SEQUENCE</scope>
    <source>
        <strain evidence="1">D49</strain>
    </source>
</reference>
<protein>
    <submittedName>
        <fullName evidence="1">Uncharacterized protein</fullName>
    </submittedName>
</protein>
<reference evidence="1" key="1">
    <citation type="submission" date="2021-02" db="EMBL/GenBank/DDBJ databases">
        <authorList>
            <person name="Nieuwenhuis M."/>
            <person name="Van De Peppel L.J.J."/>
        </authorList>
    </citation>
    <scope>NUCLEOTIDE SEQUENCE</scope>
    <source>
        <strain evidence="1">D49</strain>
    </source>
</reference>
<accession>A0A9P7GJE9</accession>
<name>A0A9P7GJE9_9AGAR</name>
<proteinExistence type="predicted"/>
<comment type="caution">
    <text evidence="1">The sequence shown here is derived from an EMBL/GenBank/DDBJ whole genome shotgun (WGS) entry which is preliminary data.</text>
</comment>
<organism evidence="1 2">
    <name type="scientific">Sphagnurus paluster</name>
    <dbReference type="NCBI Taxonomy" id="117069"/>
    <lineage>
        <taxon>Eukaryota</taxon>
        <taxon>Fungi</taxon>
        <taxon>Dikarya</taxon>
        <taxon>Basidiomycota</taxon>
        <taxon>Agaricomycotina</taxon>
        <taxon>Agaricomycetes</taxon>
        <taxon>Agaricomycetidae</taxon>
        <taxon>Agaricales</taxon>
        <taxon>Tricholomatineae</taxon>
        <taxon>Lyophyllaceae</taxon>
        <taxon>Sphagnurus</taxon>
    </lineage>
</organism>
<sequence length="113" mass="12453">MCRRIGSPRLQAFVVNCLPGKRINRLRNIIKVMDDTAIEIFEKKKMAMAQGDEALSNEIAGGKDIMSILIKANPEAAEVEILTDKEVIGQPPPVTMLAREYVLLAGKCVNDVD</sequence>
<dbReference type="Proteomes" id="UP000717328">
    <property type="component" value="Unassembled WGS sequence"/>
</dbReference>